<organism evidence="2 3">
    <name type="scientific">Trametes pubescens</name>
    <name type="common">White-rot fungus</name>
    <dbReference type="NCBI Taxonomy" id="154538"/>
    <lineage>
        <taxon>Eukaryota</taxon>
        <taxon>Fungi</taxon>
        <taxon>Dikarya</taxon>
        <taxon>Basidiomycota</taxon>
        <taxon>Agaricomycotina</taxon>
        <taxon>Agaricomycetes</taxon>
        <taxon>Polyporales</taxon>
        <taxon>Polyporaceae</taxon>
        <taxon>Trametes</taxon>
    </lineage>
</organism>
<sequence length="143" mass="16010">MTALPPATEVAHLLIDGPTSTPLTAYRTIILPAENAALSKDDKTNLIHARVVGYLLLYPPCREARPTLVLEIVSCERTDLNERHEAVFALGAMYLRHLICIFRQSRGKITTLPSRPSFERAMEEFRQDPLRAPRDRSSAKASV</sequence>
<dbReference type="AlphaFoldDB" id="A0A1M2V5N5"/>
<keyword evidence="3" id="KW-1185">Reference proteome</keyword>
<reference evidence="2 3" key="1">
    <citation type="submission" date="2016-10" db="EMBL/GenBank/DDBJ databases">
        <title>Genome sequence of the basidiomycete white-rot fungus Trametes pubescens.</title>
        <authorList>
            <person name="Makela M.R."/>
            <person name="Granchi Z."/>
            <person name="Peng M."/>
            <person name="De Vries R.P."/>
            <person name="Grigoriev I."/>
            <person name="Riley R."/>
            <person name="Hilden K."/>
        </authorList>
    </citation>
    <scope>NUCLEOTIDE SEQUENCE [LARGE SCALE GENOMIC DNA]</scope>
    <source>
        <strain evidence="2 3">FBCC735</strain>
    </source>
</reference>
<proteinExistence type="predicted"/>
<gene>
    <name evidence="2" type="ORF">TRAPUB_6509</name>
</gene>
<evidence type="ECO:0000256" key="1">
    <source>
        <dbReference type="SAM" id="MobiDB-lite"/>
    </source>
</evidence>
<dbReference type="Proteomes" id="UP000184267">
    <property type="component" value="Unassembled WGS sequence"/>
</dbReference>
<protein>
    <submittedName>
        <fullName evidence="2">Uncharacterized protein</fullName>
    </submittedName>
</protein>
<name>A0A1M2V5N5_TRAPU</name>
<evidence type="ECO:0000313" key="2">
    <source>
        <dbReference type="EMBL" id="OJT02925.1"/>
    </source>
</evidence>
<accession>A0A1M2V5N5</accession>
<dbReference type="OrthoDB" id="2104739at2759"/>
<dbReference type="EMBL" id="MNAD01001642">
    <property type="protein sequence ID" value="OJT02925.1"/>
    <property type="molecule type" value="Genomic_DNA"/>
</dbReference>
<dbReference type="STRING" id="154538.A0A1M2V5N5"/>
<evidence type="ECO:0000313" key="3">
    <source>
        <dbReference type="Proteomes" id="UP000184267"/>
    </source>
</evidence>
<feature type="region of interest" description="Disordered" evidence="1">
    <location>
        <begin position="120"/>
        <end position="143"/>
    </location>
</feature>
<comment type="caution">
    <text evidence="2">The sequence shown here is derived from an EMBL/GenBank/DDBJ whole genome shotgun (WGS) entry which is preliminary data.</text>
</comment>